<evidence type="ECO:0000259" key="10">
    <source>
        <dbReference type="PROSITE" id="PS50240"/>
    </source>
</evidence>
<dbReference type="PANTHER" id="PTHR24258:SF144">
    <property type="entry name" value="GH14088P"/>
    <property type="match status" value="1"/>
</dbReference>
<dbReference type="GO" id="GO:0005576">
    <property type="term" value="C:extracellular region"/>
    <property type="evidence" value="ECO:0007669"/>
    <property type="project" value="UniProtKB-SubCell"/>
</dbReference>
<evidence type="ECO:0000256" key="7">
    <source>
        <dbReference type="ARBA" id="ARBA00023145"/>
    </source>
</evidence>
<protein>
    <recommendedName>
        <fullName evidence="10">Peptidase S1 domain-containing protein</fullName>
    </recommendedName>
</protein>
<dbReference type="InterPro" id="IPR001314">
    <property type="entry name" value="Peptidase_S1A"/>
</dbReference>
<dbReference type="SMART" id="SM00020">
    <property type="entry name" value="Tryp_SPc"/>
    <property type="match status" value="1"/>
</dbReference>
<dbReference type="OrthoDB" id="547031at2759"/>
<dbReference type="InterPro" id="IPR043504">
    <property type="entry name" value="Peptidase_S1_PA_chymotrypsin"/>
</dbReference>
<dbReference type="Gene3D" id="2.40.10.10">
    <property type="entry name" value="Trypsin-like serine proteases"/>
    <property type="match status" value="3"/>
</dbReference>
<evidence type="ECO:0000313" key="12">
    <source>
        <dbReference type="Proteomes" id="UP001153714"/>
    </source>
</evidence>
<dbReference type="CDD" id="cd00190">
    <property type="entry name" value="Tryp_SPc"/>
    <property type="match status" value="1"/>
</dbReference>
<keyword evidence="8" id="KW-1015">Disulfide bond</keyword>
<dbReference type="InterPro" id="IPR009003">
    <property type="entry name" value="Peptidase_S1_PA"/>
</dbReference>
<keyword evidence="12" id="KW-1185">Reference proteome</keyword>
<dbReference type="GO" id="GO:0004252">
    <property type="term" value="F:serine-type endopeptidase activity"/>
    <property type="evidence" value="ECO:0007669"/>
    <property type="project" value="InterPro"/>
</dbReference>
<dbReference type="Proteomes" id="UP001153714">
    <property type="component" value="Chromosome 2"/>
</dbReference>
<dbReference type="InterPro" id="IPR033116">
    <property type="entry name" value="TRYPSIN_SER"/>
</dbReference>
<evidence type="ECO:0000256" key="2">
    <source>
        <dbReference type="ARBA" id="ARBA00022525"/>
    </source>
</evidence>
<organism evidence="11 12">
    <name type="scientific">Diatraea saccharalis</name>
    <name type="common">sugarcane borer</name>
    <dbReference type="NCBI Taxonomy" id="40085"/>
    <lineage>
        <taxon>Eukaryota</taxon>
        <taxon>Metazoa</taxon>
        <taxon>Ecdysozoa</taxon>
        <taxon>Arthropoda</taxon>
        <taxon>Hexapoda</taxon>
        <taxon>Insecta</taxon>
        <taxon>Pterygota</taxon>
        <taxon>Neoptera</taxon>
        <taxon>Endopterygota</taxon>
        <taxon>Lepidoptera</taxon>
        <taxon>Glossata</taxon>
        <taxon>Ditrysia</taxon>
        <taxon>Pyraloidea</taxon>
        <taxon>Crambidae</taxon>
        <taxon>Crambinae</taxon>
        <taxon>Diatraea</taxon>
    </lineage>
</organism>
<evidence type="ECO:0000313" key="11">
    <source>
        <dbReference type="EMBL" id="CAG9789267.1"/>
    </source>
</evidence>
<evidence type="ECO:0000256" key="1">
    <source>
        <dbReference type="ARBA" id="ARBA00004613"/>
    </source>
</evidence>
<comment type="subcellular location">
    <subcellularLocation>
        <location evidence="1">Secreted</location>
    </subcellularLocation>
</comment>
<dbReference type="FunFam" id="2.40.10.10:FF:000146">
    <property type="entry name" value="Serine protease 53"/>
    <property type="match status" value="1"/>
</dbReference>
<dbReference type="PRINTS" id="PR00722">
    <property type="entry name" value="CHYMOTRYPSIN"/>
</dbReference>
<dbReference type="GO" id="GO:0006508">
    <property type="term" value="P:proteolysis"/>
    <property type="evidence" value="ECO:0007669"/>
    <property type="project" value="UniProtKB-KW"/>
</dbReference>
<evidence type="ECO:0000256" key="3">
    <source>
        <dbReference type="ARBA" id="ARBA00022670"/>
    </source>
</evidence>
<evidence type="ECO:0000256" key="8">
    <source>
        <dbReference type="ARBA" id="ARBA00023157"/>
    </source>
</evidence>
<keyword evidence="2" id="KW-0964">Secreted</keyword>
<name>A0A9N9WCM6_9NEOP</name>
<dbReference type="InterPro" id="IPR001254">
    <property type="entry name" value="Trypsin_dom"/>
</dbReference>
<evidence type="ECO:0000256" key="5">
    <source>
        <dbReference type="ARBA" id="ARBA00022801"/>
    </source>
</evidence>
<dbReference type="InterPro" id="IPR018114">
    <property type="entry name" value="TRYPSIN_HIS"/>
</dbReference>
<gene>
    <name evidence="11" type="ORF">DIATSA_LOCUS7013</name>
</gene>
<feature type="domain" description="Peptidase S1" evidence="10">
    <location>
        <begin position="62"/>
        <end position="316"/>
    </location>
</feature>
<dbReference type="AlphaFoldDB" id="A0A9N9WCM6"/>
<reference evidence="11" key="1">
    <citation type="submission" date="2021-12" db="EMBL/GenBank/DDBJ databases">
        <authorList>
            <person name="King R."/>
        </authorList>
    </citation>
    <scope>NUCLEOTIDE SEQUENCE</scope>
</reference>
<dbReference type="Pfam" id="PF00089">
    <property type="entry name" value="Trypsin"/>
    <property type="match status" value="1"/>
</dbReference>
<keyword evidence="5 9" id="KW-0378">Hydrolase</keyword>
<keyword evidence="4" id="KW-0732">Signal</keyword>
<dbReference type="SUPFAM" id="SSF50494">
    <property type="entry name" value="Trypsin-like serine proteases"/>
    <property type="match status" value="1"/>
</dbReference>
<dbReference type="PROSITE" id="PS50240">
    <property type="entry name" value="TRYPSIN_DOM"/>
    <property type="match status" value="1"/>
</dbReference>
<keyword evidence="6 9" id="KW-0720">Serine protease</keyword>
<evidence type="ECO:0000256" key="9">
    <source>
        <dbReference type="RuleBase" id="RU363034"/>
    </source>
</evidence>
<dbReference type="EMBL" id="OU893333">
    <property type="protein sequence ID" value="CAG9789267.1"/>
    <property type="molecule type" value="Genomic_DNA"/>
</dbReference>
<dbReference type="PANTHER" id="PTHR24258">
    <property type="entry name" value="SERINE PROTEASE-RELATED"/>
    <property type="match status" value="1"/>
</dbReference>
<proteinExistence type="predicted"/>
<dbReference type="PROSITE" id="PS00135">
    <property type="entry name" value="TRYPSIN_SER"/>
    <property type="match status" value="1"/>
</dbReference>
<sequence>MGHKPPGRSSTVQLATSDIAETNLEISYITVGALNSTSQLSSHPAWQILNSLECGENAADRIIGGTRAALGQFPWIARLGYVLPDDPDIDWMCGGALITDRIVITAAHCIPSEEEEYALKYVRLGEHDIRTDPDCELSICAPAVQDRGIINATIHPSFNIPPFHNDLAILRLDIPVDLNDYVAPICLPQNGEQLAGVKIGEIAQAAGWGKINMTTEERAKILQVVALPIVKPEMCDMFGREFKMQDSEVCAGAQLNKDACGGDSGGPLMKVYDTPDGPKTFLVGVVSFGPTVCGIRKPGVYTSVAYFLQWILDHIK</sequence>
<evidence type="ECO:0000256" key="6">
    <source>
        <dbReference type="ARBA" id="ARBA00022825"/>
    </source>
</evidence>
<dbReference type="PROSITE" id="PS00134">
    <property type="entry name" value="TRYPSIN_HIS"/>
    <property type="match status" value="1"/>
</dbReference>
<keyword evidence="3 9" id="KW-0645">Protease</keyword>
<reference evidence="11" key="2">
    <citation type="submission" date="2022-10" db="EMBL/GenBank/DDBJ databases">
        <authorList>
            <consortium name="ENA_rothamsted_submissions"/>
            <consortium name="culmorum"/>
            <person name="King R."/>
        </authorList>
    </citation>
    <scope>NUCLEOTIDE SEQUENCE</scope>
</reference>
<accession>A0A9N9WCM6</accession>
<keyword evidence="7" id="KW-0865">Zymogen</keyword>
<evidence type="ECO:0000256" key="4">
    <source>
        <dbReference type="ARBA" id="ARBA00022729"/>
    </source>
</evidence>